<evidence type="ECO:0000256" key="2">
    <source>
        <dbReference type="SAM" id="MobiDB-lite"/>
    </source>
</evidence>
<feature type="domain" description="PE" evidence="4">
    <location>
        <begin position="4"/>
        <end position="88"/>
    </location>
</feature>
<comment type="caution">
    <text evidence="5">The sequence shown here is derived from an EMBL/GenBank/DDBJ whole genome shotgun (WGS) entry which is preliminary data.</text>
</comment>
<accession>A0A849C0W6</accession>
<evidence type="ECO:0000259" key="3">
    <source>
        <dbReference type="Pfam" id="PF00823"/>
    </source>
</evidence>
<dbReference type="SUPFAM" id="SSF140459">
    <property type="entry name" value="PE/PPE dimer-like"/>
    <property type="match status" value="1"/>
</dbReference>
<sequence>MDLDVDPAELVAAAADLADMVRATGAQMPAEWVTPAGADPVSAQLVPLLNSQAAQLFNGMQGLLSVLARLAYDVGEAAVQYADSDSANAARIDGSSGEWVVNPAGLLEGLPERVAPMMTFPDPSAAADPLALAQQLYTGPGSAAPTRFADSVRAFNAGPSADAGRRVSAAVDVLTGWTPVGSQAASQLGHYKGWLDSIGRGMDRLAGQVDAYSGAFQIAKDKHPTPGEILAARKRLVSAIRSKDESAIAAAMADYEEKNLRSAESLGSFESSAAASQAAAEAGDSEGDASMLQSLLPTLMSALAQGGSMVEQQLTEPQYDDYYDDYPSFLDYGGTPGIPGSAPGGAPSLSNSQYALGPMPMSAAPAASNAGTGTPRVPVVQAAGSAGSSSGMPMGRGGMMPMMPMGGMGAPGAGGAGGGGDRARVVAWHPDQLMYVDDTPHTESVIGERPVIAPTVTPPTPAPANPSQAQSGGNT</sequence>
<feature type="domain" description="PPE" evidence="3">
    <location>
        <begin position="131"/>
        <end position="277"/>
    </location>
</feature>
<proteinExistence type="inferred from homology"/>
<dbReference type="Pfam" id="PF00823">
    <property type="entry name" value="PPE"/>
    <property type="match status" value="1"/>
</dbReference>
<dbReference type="EMBL" id="JABELX010000003">
    <property type="protein sequence ID" value="NNH69487.1"/>
    <property type="molecule type" value="Genomic_DNA"/>
</dbReference>
<gene>
    <name evidence="5" type="ORF">HLB23_06325</name>
</gene>
<feature type="compositionally biased region" description="Low complexity" evidence="2">
    <location>
        <begin position="338"/>
        <end position="353"/>
    </location>
</feature>
<feature type="region of interest" description="Disordered" evidence="2">
    <location>
        <begin position="334"/>
        <end position="353"/>
    </location>
</feature>
<evidence type="ECO:0000259" key="4">
    <source>
        <dbReference type="Pfam" id="PF00934"/>
    </source>
</evidence>
<dbReference type="Pfam" id="PF00934">
    <property type="entry name" value="PE"/>
    <property type="match status" value="1"/>
</dbReference>
<dbReference type="RefSeq" id="WP_067526524.1">
    <property type="nucleotide sequence ID" value="NZ_JABELX010000003.1"/>
</dbReference>
<dbReference type="Gene3D" id="1.20.1260.20">
    <property type="entry name" value="PPE superfamily"/>
    <property type="match status" value="1"/>
</dbReference>
<dbReference type="AlphaFoldDB" id="A0A849C0W6"/>
<evidence type="ECO:0000256" key="1">
    <source>
        <dbReference type="ARBA" id="ARBA00010652"/>
    </source>
</evidence>
<comment type="similarity">
    <text evidence="1">Belongs to the mycobacterial PPE family.</text>
</comment>
<dbReference type="InterPro" id="IPR000084">
    <property type="entry name" value="PE-PGRS_N"/>
</dbReference>
<evidence type="ECO:0000313" key="6">
    <source>
        <dbReference type="Proteomes" id="UP000586827"/>
    </source>
</evidence>
<dbReference type="Gene3D" id="1.10.287.850">
    <property type="entry name" value="HP0062-like domain"/>
    <property type="match status" value="1"/>
</dbReference>
<keyword evidence="6" id="KW-1185">Reference proteome</keyword>
<protein>
    <submittedName>
        <fullName evidence="5">PPE domain-containing protein</fullName>
    </submittedName>
</protein>
<dbReference type="InterPro" id="IPR038332">
    <property type="entry name" value="PPE_sf"/>
</dbReference>
<organism evidence="5 6">
    <name type="scientific">Nocardia uniformis</name>
    <dbReference type="NCBI Taxonomy" id="53432"/>
    <lineage>
        <taxon>Bacteria</taxon>
        <taxon>Bacillati</taxon>
        <taxon>Actinomycetota</taxon>
        <taxon>Actinomycetes</taxon>
        <taxon>Mycobacteriales</taxon>
        <taxon>Nocardiaceae</taxon>
        <taxon>Nocardia</taxon>
    </lineage>
</organism>
<dbReference type="Proteomes" id="UP000586827">
    <property type="component" value="Unassembled WGS sequence"/>
</dbReference>
<reference evidence="5 6" key="1">
    <citation type="submission" date="2020-05" db="EMBL/GenBank/DDBJ databases">
        <title>MicrobeNet Type strains.</title>
        <authorList>
            <person name="Nicholson A.C."/>
        </authorList>
    </citation>
    <scope>NUCLEOTIDE SEQUENCE [LARGE SCALE GENOMIC DNA]</scope>
    <source>
        <strain evidence="5 6">JCM 3224</strain>
    </source>
</reference>
<dbReference type="InterPro" id="IPR000030">
    <property type="entry name" value="PPE_dom"/>
</dbReference>
<name>A0A849C0W6_9NOCA</name>
<feature type="region of interest" description="Disordered" evidence="2">
    <location>
        <begin position="452"/>
        <end position="475"/>
    </location>
</feature>
<evidence type="ECO:0000313" key="5">
    <source>
        <dbReference type="EMBL" id="NNH69487.1"/>
    </source>
</evidence>